<sequence length="245" mass="26765">MKTLLLFLFSLFLSLGATAEESLIDLAAQERPRDSIFDPGDILTPQERLDISLPLQGILANEGIDVLVVILPKLGDAPLEHVAESFAEKWGAAKINSVVLHVPGNPRTPWIFPGEIMSENVKPEILRETLDAAEKRAAAEPNDFGKIRAASIEAADALRYWTGNAILQSESLISARMEKRVEYDKRKRLLKIAAILGAAAAIPLIAGISFFILRLRKSGPRLFPAIRKTPRLGAPYSGGNSTLNH</sequence>
<accession>A0ABW5DBC3</accession>
<evidence type="ECO:0000313" key="5">
    <source>
        <dbReference type="Proteomes" id="UP001597375"/>
    </source>
</evidence>
<feature type="transmembrane region" description="Helical" evidence="1">
    <location>
        <begin position="189"/>
        <end position="213"/>
    </location>
</feature>
<keyword evidence="2" id="KW-0732">Signal</keyword>
<feature type="chain" id="PRO_5046244095" evidence="2">
    <location>
        <begin position="20"/>
        <end position="245"/>
    </location>
</feature>
<dbReference type="EMBL" id="JBHUIT010000031">
    <property type="protein sequence ID" value="MFD2257760.1"/>
    <property type="molecule type" value="Genomic_DNA"/>
</dbReference>
<evidence type="ECO:0000313" key="4">
    <source>
        <dbReference type="EMBL" id="MFD2257760.1"/>
    </source>
</evidence>
<proteinExistence type="predicted"/>
<keyword evidence="1" id="KW-1133">Transmembrane helix</keyword>
<dbReference type="Pfam" id="PF04536">
    <property type="entry name" value="TPM_phosphatase"/>
    <property type="match status" value="1"/>
</dbReference>
<keyword evidence="1" id="KW-0812">Transmembrane</keyword>
<feature type="domain" description="TPM" evidence="3">
    <location>
        <begin position="37"/>
        <end position="132"/>
    </location>
</feature>
<dbReference type="Gene3D" id="3.10.310.50">
    <property type="match status" value="1"/>
</dbReference>
<protein>
    <submittedName>
        <fullName evidence="4">TPM domain-containing protein</fullName>
    </submittedName>
</protein>
<keyword evidence="5" id="KW-1185">Reference proteome</keyword>
<dbReference type="InterPro" id="IPR007621">
    <property type="entry name" value="TPM_dom"/>
</dbReference>
<evidence type="ECO:0000259" key="3">
    <source>
        <dbReference type="Pfam" id="PF04536"/>
    </source>
</evidence>
<evidence type="ECO:0000256" key="1">
    <source>
        <dbReference type="SAM" id="Phobius"/>
    </source>
</evidence>
<feature type="signal peptide" evidence="2">
    <location>
        <begin position="1"/>
        <end position="19"/>
    </location>
</feature>
<gene>
    <name evidence="4" type="ORF">ACFSSA_13850</name>
</gene>
<comment type="caution">
    <text evidence="4">The sequence shown here is derived from an EMBL/GenBank/DDBJ whole genome shotgun (WGS) entry which is preliminary data.</text>
</comment>
<name>A0ABW5DBC3_9BACT</name>
<dbReference type="Proteomes" id="UP001597375">
    <property type="component" value="Unassembled WGS sequence"/>
</dbReference>
<keyword evidence="1" id="KW-0472">Membrane</keyword>
<evidence type="ECO:0000256" key="2">
    <source>
        <dbReference type="SAM" id="SignalP"/>
    </source>
</evidence>
<reference evidence="5" key="1">
    <citation type="journal article" date="2019" name="Int. J. Syst. Evol. Microbiol.">
        <title>The Global Catalogue of Microorganisms (GCM) 10K type strain sequencing project: providing services to taxonomists for standard genome sequencing and annotation.</title>
        <authorList>
            <consortium name="The Broad Institute Genomics Platform"/>
            <consortium name="The Broad Institute Genome Sequencing Center for Infectious Disease"/>
            <person name="Wu L."/>
            <person name="Ma J."/>
        </authorList>
    </citation>
    <scope>NUCLEOTIDE SEQUENCE [LARGE SCALE GENOMIC DNA]</scope>
    <source>
        <strain evidence="5">CGMCC 4.7106</strain>
    </source>
</reference>
<organism evidence="4 5">
    <name type="scientific">Luteolibacter algae</name>
    <dbReference type="NCBI Taxonomy" id="454151"/>
    <lineage>
        <taxon>Bacteria</taxon>
        <taxon>Pseudomonadati</taxon>
        <taxon>Verrucomicrobiota</taxon>
        <taxon>Verrucomicrobiia</taxon>
        <taxon>Verrucomicrobiales</taxon>
        <taxon>Verrucomicrobiaceae</taxon>
        <taxon>Luteolibacter</taxon>
    </lineage>
</organism>